<evidence type="ECO:0000256" key="5">
    <source>
        <dbReference type="ARBA" id="ARBA00023136"/>
    </source>
</evidence>
<dbReference type="EMBL" id="CABWIB010000001">
    <property type="protein sequence ID" value="VWL85631.1"/>
    <property type="molecule type" value="Genomic_DNA"/>
</dbReference>
<keyword evidence="5 6" id="KW-0472">Membrane</keyword>
<evidence type="ECO:0000313" key="8">
    <source>
        <dbReference type="EMBL" id="VWL85631.1"/>
    </source>
</evidence>
<feature type="transmembrane region" description="Helical" evidence="6">
    <location>
        <begin position="136"/>
        <end position="155"/>
    </location>
</feature>
<evidence type="ECO:0000256" key="1">
    <source>
        <dbReference type="ARBA" id="ARBA00004651"/>
    </source>
</evidence>
<dbReference type="Pfam" id="PF02690">
    <property type="entry name" value="Na_Pi_cotrans"/>
    <property type="match status" value="2"/>
</dbReference>
<sequence>MNYSAILFPFLGGLGLFLFSIKYMGDGLQLAAGDKLRYILDKYTTNPFLGVLTGILVTALIQSSSGTTVITIGLVAAGFLSLRQAIGIIMGANVGTTVTSFIIGFNLSAYALPIIFIGSVLLFFVKNERLNNIGRVLFGFGGIFYALKLMSGSFVPLRSSQVFMDMMVNLSHSSILGVFVGTFLTVVIQSSSATIGILQGLYQEGLIPLNASLPILFGDNIGTTITAILACIGSTNIAKRVALSHVLFNLIGTVIFVIFLTPFAYFIEYMQVLLHLSPKLTIAFAHGSFNIVNVLIQFPFIGLLAYIVTKIIPEKEDEKVYQAEYLDRNLLESAPILALSQAKKEVIVMLKKSIANLNRASEYFDTRNPKLAEKAITREEEINNLDHDITTYLTDLFKQPMSEKNSEIISSILDSTRDIERIGDHAIGLVNDVKYQVKKELDFSDSAREEVVILHSIANEMLQKTIISLEKNDKNMAIEALDIHNRIYVYEKKVRKKHISRMNDGKCGIKAGLYYVDVINHFTRICDHARNINEKVLNDQI</sequence>
<feature type="transmembrane region" description="Helical" evidence="6">
    <location>
        <begin position="287"/>
        <end position="309"/>
    </location>
</feature>
<feature type="transmembrane region" description="Helical" evidence="6">
    <location>
        <begin position="69"/>
        <end position="89"/>
    </location>
</feature>
<keyword evidence="3 6" id="KW-0812">Transmembrane</keyword>
<dbReference type="PANTHER" id="PTHR10010">
    <property type="entry name" value="SOLUTE CARRIER FAMILY 34 SODIUM PHOSPHATE , MEMBER 2-RELATED"/>
    <property type="match status" value="1"/>
</dbReference>
<organism evidence="8 9">
    <name type="scientific">Oceanivirga miroungae</name>
    <dbReference type="NCBI Taxonomy" id="1130046"/>
    <lineage>
        <taxon>Bacteria</taxon>
        <taxon>Fusobacteriati</taxon>
        <taxon>Fusobacteriota</taxon>
        <taxon>Fusobacteriia</taxon>
        <taxon>Fusobacteriales</taxon>
        <taxon>Leptotrichiaceae</taxon>
        <taxon>Oceanivirga</taxon>
    </lineage>
</organism>
<evidence type="ECO:0000313" key="9">
    <source>
        <dbReference type="Proteomes" id="UP000419017"/>
    </source>
</evidence>
<keyword evidence="9" id="KW-1185">Reference proteome</keyword>
<feature type="transmembrane region" description="Helical" evidence="6">
    <location>
        <begin position="6"/>
        <end position="25"/>
    </location>
</feature>
<feature type="transmembrane region" description="Helical" evidence="6">
    <location>
        <begin position="246"/>
        <end position="267"/>
    </location>
</feature>
<dbReference type="PANTHER" id="PTHR10010:SF46">
    <property type="entry name" value="SODIUM-DEPENDENT PHOSPHATE TRANSPORT PROTEIN 2B"/>
    <property type="match status" value="1"/>
</dbReference>
<feature type="transmembrane region" description="Helical" evidence="6">
    <location>
        <begin position="175"/>
        <end position="201"/>
    </location>
</feature>
<feature type="transmembrane region" description="Helical" evidence="6">
    <location>
        <begin position="213"/>
        <end position="234"/>
    </location>
</feature>
<dbReference type="InterPro" id="IPR026022">
    <property type="entry name" value="PhoU_dom"/>
</dbReference>
<evidence type="ECO:0000256" key="4">
    <source>
        <dbReference type="ARBA" id="ARBA00022989"/>
    </source>
</evidence>
<feature type="transmembrane region" description="Helical" evidence="6">
    <location>
        <begin position="101"/>
        <end position="124"/>
    </location>
</feature>
<dbReference type="InterPro" id="IPR038078">
    <property type="entry name" value="PhoU-like_sf"/>
</dbReference>
<dbReference type="NCBIfam" id="TIGR00704">
    <property type="entry name" value="NaPi_cotrn_rel"/>
    <property type="match status" value="1"/>
</dbReference>
<evidence type="ECO:0000256" key="3">
    <source>
        <dbReference type="ARBA" id="ARBA00022692"/>
    </source>
</evidence>
<dbReference type="Proteomes" id="UP000419017">
    <property type="component" value="Unassembled WGS sequence"/>
</dbReference>
<feature type="domain" description="PhoU" evidence="7">
    <location>
        <begin position="349"/>
        <end position="427"/>
    </location>
</feature>
<protein>
    <submittedName>
        <fullName evidence="8">Na/Pi-cotransporter II-like protein</fullName>
    </submittedName>
</protein>
<keyword evidence="2" id="KW-1003">Cell membrane</keyword>
<dbReference type="InterPro" id="IPR004633">
    <property type="entry name" value="NaPi_cotrn-rel/YqeW-like"/>
</dbReference>
<dbReference type="GO" id="GO:0005436">
    <property type="term" value="F:sodium:phosphate symporter activity"/>
    <property type="evidence" value="ECO:0007669"/>
    <property type="project" value="InterPro"/>
</dbReference>
<dbReference type="AlphaFoldDB" id="A0A6I8M802"/>
<dbReference type="RefSeq" id="WP_156683610.1">
    <property type="nucleotide sequence ID" value="NZ_CABWIB010000001.1"/>
</dbReference>
<comment type="subcellular location">
    <subcellularLocation>
        <location evidence="1">Cell membrane</location>
        <topology evidence="1">Multi-pass membrane protein</topology>
    </subcellularLocation>
</comment>
<dbReference type="GO" id="GO:0044341">
    <property type="term" value="P:sodium-dependent phosphate transport"/>
    <property type="evidence" value="ECO:0007669"/>
    <property type="project" value="InterPro"/>
</dbReference>
<feature type="transmembrane region" description="Helical" evidence="6">
    <location>
        <begin position="46"/>
        <end position="63"/>
    </location>
</feature>
<reference evidence="8 9" key="1">
    <citation type="submission" date="2019-10" db="EMBL/GenBank/DDBJ databases">
        <authorList>
            <person name="Blom J."/>
        </authorList>
    </citation>
    <scope>NUCLEOTIDE SEQUENCE [LARGE SCALE GENOMIC DNA]</scope>
    <source>
        <strain evidence="8 9">ES3154-GLU</strain>
    </source>
</reference>
<dbReference type="Gene3D" id="1.20.58.220">
    <property type="entry name" value="Phosphate transport system protein phou homolog 2, domain 2"/>
    <property type="match status" value="1"/>
</dbReference>
<evidence type="ECO:0000256" key="6">
    <source>
        <dbReference type="SAM" id="Phobius"/>
    </source>
</evidence>
<dbReference type="GO" id="GO:0005886">
    <property type="term" value="C:plasma membrane"/>
    <property type="evidence" value="ECO:0007669"/>
    <property type="project" value="UniProtKB-SubCell"/>
</dbReference>
<name>A0A6I8M802_9FUSO</name>
<dbReference type="SUPFAM" id="SSF109755">
    <property type="entry name" value="PhoU-like"/>
    <property type="match status" value="1"/>
</dbReference>
<proteinExistence type="predicted"/>
<feature type="domain" description="PhoU" evidence="7">
    <location>
        <begin position="454"/>
        <end position="536"/>
    </location>
</feature>
<dbReference type="InterPro" id="IPR003841">
    <property type="entry name" value="Na/Pi_transpt"/>
</dbReference>
<keyword evidence="4 6" id="KW-1133">Transmembrane helix</keyword>
<gene>
    <name evidence="8" type="ORF">OMES3154_00916</name>
</gene>
<dbReference type="Pfam" id="PF01895">
    <property type="entry name" value="PhoU"/>
    <property type="match status" value="2"/>
</dbReference>
<evidence type="ECO:0000256" key="2">
    <source>
        <dbReference type="ARBA" id="ARBA00022475"/>
    </source>
</evidence>
<accession>A0A6I8M802</accession>
<dbReference type="NCBIfam" id="NF037997">
    <property type="entry name" value="Na_Pi_symport"/>
    <property type="match status" value="1"/>
</dbReference>
<evidence type="ECO:0000259" key="7">
    <source>
        <dbReference type="Pfam" id="PF01895"/>
    </source>
</evidence>